<dbReference type="EMBL" id="CP099489">
    <property type="protein sequence ID" value="USQ80777.1"/>
    <property type="molecule type" value="Genomic_DNA"/>
</dbReference>
<feature type="domain" description="DUF4097" evidence="2">
    <location>
        <begin position="140"/>
        <end position="274"/>
    </location>
</feature>
<evidence type="ECO:0000256" key="1">
    <source>
        <dbReference type="SAM" id="MobiDB-lite"/>
    </source>
</evidence>
<proteinExistence type="predicted"/>
<evidence type="ECO:0000259" key="2">
    <source>
        <dbReference type="Pfam" id="PF13349"/>
    </source>
</evidence>
<reference evidence="3" key="1">
    <citation type="submission" date="2022-06" db="EMBL/GenBank/DDBJ databases">
        <title>Ornithinimicrobium HY1793.</title>
        <authorList>
            <person name="Huang Y."/>
        </authorList>
    </citation>
    <scope>NUCLEOTIDE SEQUENCE</scope>
    <source>
        <strain evidence="3">HY1793</strain>
    </source>
</reference>
<protein>
    <submittedName>
        <fullName evidence="3">DUF4097 domain-containing protein</fullName>
    </submittedName>
</protein>
<evidence type="ECO:0000313" key="4">
    <source>
        <dbReference type="Proteomes" id="UP001056455"/>
    </source>
</evidence>
<feature type="compositionally biased region" description="Polar residues" evidence="1">
    <location>
        <begin position="321"/>
        <end position="335"/>
    </location>
</feature>
<dbReference type="Proteomes" id="UP001056455">
    <property type="component" value="Chromosome"/>
</dbReference>
<organism evidence="3 4">
    <name type="scientific">Ornithinimicrobium faecis</name>
    <dbReference type="NCBI Taxonomy" id="2934158"/>
    <lineage>
        <taxon>Bacteria</taxon>
        <taxon>Bacillati</taxon>
        <taxon>Actinomycetota</taxon>
        <taxon>Actinomycetes</taxon>
        <taxon>Micrococcales</taxon>
        <taxon>Ornithinimicrobiaceae</taxon>
        <taxon>Ornithinimicrobium</taxon>
    </lineage>
</organism>
<accession>A0ABY4YW04</accession>
<dbReference type="Pfam" id="PF13349">
    <property type="entry name" value="DUF4097"/>
    <property type="match status" value="1"/>
</dbReference>
<dbReference type="RefSeq" id="WP_252594165.1">
    <property type="nucleotide sequence ID" value="NZ_CP099489.1"/>
</dbReference>
<keyword evidence="4" id="KW-1185">Reference proteome</keyword>
<sequence>MDHTFETPNPPDLSIEIGSGHVEIMAGETNGRTLVTVTGKGAEETTVEQQGNTVAVIGPRARSGFSFSFGSSQLSVRISTPTGSTLSTKLGSADLVATGPLGACALRSGSGDNELEDVGTLEVTCGSGDLLVGAVAGDASLRSGSGDLRLGAVSGDVNSLTGSGATTLGRVDGQVSAKSGSGDVRIDMSGNGAGITTASGDVQIDRLSGGRVDARTASGDITVGVSAGLPAWTDIHTMSGSVHSQLAPLGQPAEGAPFVELRLRAVSGDINVGHLREEHPTGPTATQPAAGEPTTAHSATDEPTTSHPTAAQHTAGEPTNGDPTTAVHTDPTRTF</sequence>
<gene>
    <name evidence="3" type="ORF">NF556_03720</name>
</gene>
<feature type="region of interest" description="Disordered" evidence="1">
    <location>
        <begin position="274"/>
        <end position="335"/>
    </location>
</feature>
<dbReference type="InterPro" id="IPR025164">
    <property type="entry name" value="Toastrack_DUF4097"/>
</dbReference>
<evidence type="ECO:0000313" key="3">
    <source>
        <dbReference type="EMBL" id="USQ80777.1"/>
    </source>
</evidence>
<feature type="compositionally biased region" description="Polar residues" evidence="1">
    <location>
        <begin position="295"/>
        <end position="312"/>
    </location>
</feature>
<name>A0ABY4YW04_9MICO</name>